<protein>
    <submittedName>
        <fullName evidence="1">Uncharacterized protein</fullName>
    </submittedName>
</protein>
<proteinExistence type="predicted"/>
<gene>
    <name evidence="1" type="ORF">K493DRAFT_315095</name>
</gene>
<dbReference type="EMBL" id="MCFE01000182">
    <property type="protein sequence ID" value="ORX95223.1"/>
    <property type="molecule type" value="Genomic_DNA"/>
</dbReference>
<keyword evidence="2" id="KW-1185">Reference proteome</keyword>
<comment type="caution">
    <text evidence="1">The sequence shown here is derived from an EMBL/GenBank/DDBJ whole genome shotgun (WGS) entry which is preliminary data.</text>
</comment>
<accession>A0A1Y1YBA6</accession>
<dbReference type="Proteomes" id="UP000193498">
    <property type="component" value="Unassembled WGS sequence"/>
</dbReference>
<reference evidence="1 2" key="1">
    <citation type="submission" date="2016-07" db="EMBL/GenBank/DDBJ databases">
        <title>Pervasive Adenine N6-methylation of Active Genes in Fungi.</title>
        <authorList>
            <consortium name="DOE Joint Genome Institute"/>
            <person name="Mondo S.J."/>
            <person name="Dannebaum R.O."/>
            <person name="Kuo R.C."/>
            <person name="Labutti K."/>
            <person name="Haridas S."/>
            <person name="Kuo A."/>
            <person name="Salamov A."/>
            <person name="Ahrendt S.R."/>
            <person name="Lipzen A."/>
            <person name="Sullivan W."/>
            <person name="Andreopoulos W.B."/>
            <person name="Clum A."/>
            <person name="Lindquist E."/>
            <person name="Daum C."/>
            <person name="Ramamoorthy G.K."/>
            <person name="Gryganskyi A."/>
            <person name="Culley D."/>
            <person name="Magnuson J.K."/>
            <person name="James T.Y."/>
            <person name="O'Malley M.A."/>
            <person name="Stajich J.E."/>
            <person name="Spatafora J.W."/>
            <person name="Visel A."/>
            <person name="Grigoriev I.V."/>
        </authorList>
    </citation>
    <scope>NUCLEOTIDE SEQUENCE [LARGE SCALE GENOMIC DNA]</scope>
    <source>
        <strain evidence="1 2">CBS 931.73</strain>
    </source>
</reference>
<evidence type="ECO:0000313" key="2">
    <source>
        <dbReference type="Proteomes" id="UP000193498"/>
    </source>
</evidence>
<sequence>MARVNGEAHSEARTTCNTTLGQFGRPTPGSRCRLLMANVSLSGIQFGCTLWLKAPFTSFVIHHLFVPIDSDML</sequence>
<organism evidence="1 2">
    <name type="scientific">Basidiobolus meristosporus CBS 931.73</name>
    <dbReference type="NCBI Taxonomy" id="1314790"/>
    <lineage>
        <taxon>Eukaryota</taxon>
        <taxon>Fungi</taxon>
        <taxon>Fungi incertae sedis</taxon>
        <taxon>Zoopagomycota</taxon>
        <taxon>Entomophthoromycotina</taxon>
        <taxon>Basidiobolomycetes</taxon>
        <taxon>Basidiobolales</taxon>
        <taxon>Basidiobolaceae</taxon>
        <taxon>Basidiobolus</taxon>
    </lineage>
</organism>
<dbReference type="AlphaFoldDB" id="A0A1Y1YBA6"/>
<dbReference type="InParanoid" id="A0A1Y1YBA6"/>
<name>A0A1Y1YBA6_9FUNG</name>
<evidence type="ECO:0000313" key="1">
    <source>
        <dbReference type="EMBL" id="ORX95223.1"/>
    </source>
</evidence>